<dbReference type="SUPFAM" id="SSF116734">
    <property type="entry name" value="DNA methylase specificity domain"/>
    <property type="match status" value="1"/>
</dbReference>
<dbReference type="Proteomes" id="UP000605361">
    <property type="component" value="Unassembled WGS sequence"/>
</dbReference>
<dbReference type="Pfam" id="PF01420">
    <property type="entry name" value="Methylase_S"/>
    <property type="match status" value="1"/>
</dbReference>
<dbReference type="GO" id="GO:0003677">
    <property type="term" value="F:DNA binding"/>
    <property type="evidence" value="ECO:0007669"/>
    <property type="project" value="UniProtKB-KW"/>
</dbReference>
<dbReference type="InterPro" id="IPR044946">
    <property type="entry name" value="Restrct_endonuc_typeI_TRD_sf"/>
</dbReference>
<sequence>MIAPPDLTDQQRVDTRRLRRIPWADTNKLSRFALQEGDLLIVRQGAVGRLALLGAEHATWFYSSSCIRIRPRGEDIVPAYLAFYLSYPPVQKELLSQVLPGTVSSINTAILSELLITVPPREQQQAIVATLLDIDAQIKIQRTIAERLETLKPAIFGEMVEETRPT</sequence>
<evidence type="ECO:0000256" key="3">
    <source>
        <dbReference type="ARBA" id="ARBA00023125"/>
    </source>
</evidence>
<dbReference type="InterPro" id="IPR000055">
    <property type="entry name" value="Restrct_endonuc_typeI_TRD"/>
</dbReference>
<keyword evidence="3" id="KW-0238">DNA-binding</keyword>
<keyword evidence="2" id="KW-0680">Restriction system</keyword>
<dbReference type="InterPro" id="IPR052021">
    <property type="entry name" value="Type-I_RS_S_subunit"/>
</dbReference>
<comment type="similarity">
    <text evidence="1">Belongs to the type-I restriction system S methylase family.</text>
</comment>
<dbReference type="PANTHER" id="PTHR30408:SF12">
    <property type="entry name" value="TYPE I RESTRICTION ENZYME MJAVIII SPECIFICITY SUBUNIT"/>
    <property type="match status" value="1"/>
</dbReference>
<protein>
    <submittedName>
        <fullName evidence="5">Restriction endonuclease subunit S</fullName>
    </submittedName>
</protein>
<evidence type="ECO:0000256" key="2">
    <source>
        <dbReference type="ARBA" id="ARBA00022747"/>
    </source>
</evidence>
<comment type="caution">
    <text evidence="5">The sequence shown here is derived from an EMBL/GenBank/DDBJ whole genome shotgun (WGS) entry which is preliminary data.</text>
</comment>
<evidence type="ECO:0000259" key="4">
    <source>
        <dbReference type="Pfam" id="PF01420"/>
    </source>
</evidence>
<dbReference type="EMBL" id="JADOGI010000025">
    <property type="protein sequence ID" value="MBF8186273.1"/>
    <property type="molecule type" value="Genomic_DNA"/>
</dbReference>
<name>A0A931A929_9ACTN</name>
<proteinExistence type="inferred from homology"/>
<gene>
    <name evidence="5" type="ORF">ITP53_11045</name>
</gene>
<dbReference type="GO" id="GO:0004519">
    <property type="term" value="F:endonuclease activity"/>
    <property type="evidence" value="ECO:0007669"/>
    <property type="project" value="UniProtKB-KW"/>
</dbReference>
<dbReference type="PANTHER" id="PTHR30408">
    <property type="entry name" value="TYPE-1 RESTRICTION ENZYME ECOKI SPECIFICITY PROTEIN"/>
    <property type="match status" value="1"/>
</dbReference>
<accession>A0A931A929</accession>
<keyword evidence="5" id="KW-0540">Nuclease</keyword>
<dbReference type="Gene3D" id="3.90.220.20">
    <property type="entry name" value="DNA methylase specificity domains"/>
    <property type="match status" value="1"/>
</dbReference>
<feature type="domain" description="Type I restriction modification DNA specificity" evidence="4">
    <location>
        <begin position="27"/>
        <end position="149"/>
    </location>
</feature>
<dbReference type="AlphaFoldDB" id="A0A931A929"/>
<keyword evidence="5" id="KW-0378">Hydrolase</keyword>
<keyword evidence="6" id="KW-1185">Reference proteome</keyword>
<reference evidence="5" key="1">
    <citation type="submission" date="2020-11" db="EMBL/GenBank/DDBJ databases">
        <title>Whole-genome analyses of Nonomuraea sp. K274.</title>
        <authorList>
            <person name="Veyisoglu A."/>
        </authorList>
    </citation>
    <scope>NUCLEOTIDE SEQUENCE</scope>
    <source>
        <strain evidence="5">K274</strain>
    </source>
</reference>
<keyword evidence="5" id="KW-0255">Endonuclease</keyword>
<evidence type="ECO:0000313" key="5">
    <source>
        <dbReference type="EMBL" id="MBF8186273.1"/>
    </source>
</evidence>
<dbReference type="GO" id="GO:0009307">
    <property type="term" value="P:DNA restriction-modification system"/>
    <property type="evidence" value="ECO:0007669"/>
    <property type="project" value="UniProtKB-KW"/>
</dbReference>
<evidence type="ECO:0000313" key="6">
    <source>
        <dbReference type="Proteomes" id="UP000605361"/>
    </source>
</evidence>
<organism evidence="5 6">
    <name type="scientific">Nonomuraea cypriaca</name>
    <dbReference type="NCBI Taxonomy" id="1187855"/>
    <lineage>
        <taxon>Bacteria</taxon>
        <taxon>Bacillati</taxon>
        <taxon>Actinomycetota</taxon>
        <taxon>Actinomycetes</taxon>
        <taxon>Streptosporangiales</taxon>
        <taxon>Streptosporangiaceae</taxon>
        <taxon>Nonomuraea</taxon>
    </lineage>
</organism>
<evidence type="ECO:0000256" key="1">
    <source>
        <dbReference type="ARBA" id="ARBA00010923"/>
    </source>
</evidence>